<evidence type="ECO:0000313" key="8">
    <source>
        <dbReference type="EMBL" id="MFC6590823.1"/>
    </source>
</evidence>
<feature type="domain" description="POTRA" evidence="7">
    <location>
        <begin position="32"/>
        <end position="103"/>
    </location>
</feature>
<evidence type="ECO:0000256" key="2">
    <source>
        <dbReference type="ARBA" id="ARBA00022692"/>
    </source>
</evidence>
<keyword evidence="4" id="KW-0472">Membrane</keyword>
<dbReference type="InterPro" id="IPR000184">
    <property type="entry name" value="Bac_surfAg_D15"/>
</dbReference>
<dbReference type="InterPro" id="IPR034746">
    <property type="entry name" value="POTRA"/>
</dbReference>
<reference evidence="9" key="1">
    <citation type="journal article" date="2019" name="Int. J. Syst. Evol. Microbiol.">
        <title>The Global Catalogue of Microorganisms (GCM) 10K type strain sequencing project: providing services to taxonomists for standard genome sequencing and annotation.</title>
        <authorList>
            <consortium name="The Broad Institute Genomics Platform"/>
            <consortium name="The Broad Institute Genome Sequencing Center for Infectious Disease"/>
            <person name="Wu L."/>
            <person name="Ma J."/>
        </authorList>
    </citation>
    <scope>NUCLEOTIDE SEQUENCE [LARGE SCALE GENOMIC DNA]</scope>
    <source>
        <strain evidence="9">CGMCC 1.15772</strain>
    </source>
</reference>
<evidence type="ECO:0000256" key="3">
    <source>
        <dbReference type="ARBA" id="ARBA00022729"/>
    </source>
</evidence>
<evidence type="ECO:0000256" key="6">
    <source>
        <dbReference type="SAM" id="SignalP"/>
    </source>
</evidence>
<comment type="caution">
    <text evidence="8">The sequence shown here is derived from an EMBL/GenBank/DDBJ whole genome shotgun (WGS) entry which is preliminary data.</text>
</comment>
<feature type="domain" description="POTRA" evidence="7">
    <location>
        <begin position="187"/>
        <end position="263"/>
    </location>
</feature>
<sequence length="897" mass="95941">MQTRTLFLTLSLTLVPAASAQGTVPAAVSPAGTVQDVVVTGTTELLANFVRATLSVQPGAQLSTLSPEAVRQEVLASGYFSAATVTVGKSSGRDALLISVVPNAVIGRVDVTGMTFLPAEGFKNSVAELLNIAAGATLNTARLQQASQALVENYRAEGFPFDPAVRTETVAASDGTVTVRFLVDETAPIRTIRVDGVTLLPRDQVEALFRPLFEAKRFTPEGYYRAVAGVEQLYAQKGYLNAGIDPRTTTLVDGVLSIRAIEGKVMGVDLSNLGNPVATLQTRAGQPLTVAQLQADVRTLANQTGKPVGFALQANPANPAEVMVYFGAADVVTAPVKSIQVTGNTVVPTEELLAAVKTKPGDIYSPQLAQNDFGALRDLYRQRGYEISTRDAITFENGVLAFNIREVQLAGYQLKWQGERNTEDRVILRELPQAGGAFNVTKLREALGNISRLGYVRIVDVQTVSDPEKPESLTYVLTVTESNDAIPPLGLSLGYESARGGWNGDVSYENPNVFGKGHNLGVKLGAQQNDAGQNWFGNVSYTVPWLDLDFLDFREKRTTLTLGLGSNVVGNRTLVFDEGTAFAGADTGREYTERETSFGVELGRNLTDKIFANVGVSVGKSDYYIEEIKDGDVRMPLRTEGGTEVWKTCTGEDRTLTIPGAGATPEQVTAYNDLRRQYSAPCSVGQVAGVMPESQFTTRIGAAVRYNDANSAEFPTSGVRADVRGGYSVGKAGDESLGWFDVEGGARTYFGLGSVTENEDGTPGSHRQVIALRANAGTSVGKMLNGGGYAVGGGEVGDFGRQIRGIGNGELFGTSYLTTSAEYRYDFGLKTAFTTGVYGVLFADAGTAWSQSEQMKFKYGLGAGVQLNTPIVPIRFDYGYNPENGKWSPYFRIGGLW</sequence>
<dbReference type="PROSITE" id="PS51779">
    <property type="entry name" value="POTRA"/>
    <property type="match status" value="3"/>
</dbReference>
<evidence type="ECO:0000313" key="9">
    <source>
        <dbReference type="Proteomes" id="UP001596297"/>
    </source>
</evidence>
<dbReference type="InterPro" id="IPR013686">
    <property type="entry name" value="Polypept-transport_assoc_ShlB"/>
</dbReference>
<evidence type="ECO:0000256" key="1">
    <source>
        <dbReference type="ARBA" id="ARBA00004370"/>
    </source>
</evidence>
<dbReference type="EMBL" id="JBHSWD010000001">
    <property type="protein sequence ID" value="MFC6590823.1"/>
    <property type="molecule type" value="Genomic_DNA"/>
</dbReference>
<dbReference type="PANTHER" id="PTHR12815:SF47">
    <property type="entry name" value="TRANSLOCATION AND ASSEMBLY MODULE SUBUNIT TAMA"/>
    <property type="match status" value="1"/>
</dbReference>
<accession>A0ABW1YA11</accession>
<proteinExistence type="predicted"/>
<dbReference type="Gene3D" id="2.40.160.50">
    <property type="entry name" value="membrane protein fhac: a member of the omp85/tpsb transporter family"/>
    <property type="match status" value="1"/>
</dbReference>
<evidence type="ECO:0000256" key="4">
    <source>
        <dbReference type="ARBA" id="ARBA00023136"/>
    </source>
</evidence>
<keyword evidence="3 6" id="KW-0732">Signal</keyword>
<evidence type="ECO:0000259" key="7">
    <source>
        <dbReference type="PROSITE" id="PS51779"/>
    </source>
</evidence>
<dbReference type="InterPro" id="IPR039910">
    <property type="entry name" value="D15-like"/>
</dbReference>
<dbReference type="Pfam" id="PF07244">
    <property type="entry name" value="POTRA"/>
    <property type="match status" value="2"/>
</dbReference>
<dbReference type="RefSeq" id="WP_380081831.1">
    <property type="nucleotide sequence ID" value="NZ_JBHSWD010000001.1"/>
</dbReference>
<dbReference type="Pfam" id="PF01103">
    <property type="entry name" value="Omp85"/>
    <property type="match status" value="1"/>
</dbReference>
<keyword evidence="9" id="KW-1185">Reference proteome</keyword>
<feature type="domain" description="POTRA" evidence="7">
    <location>
        <begin position="334"/>
        <end position="407"/>
    </location>
</feature>
<name>A0ABW1YA11_9DEIO</name>
<dbReference type="Gene3D" id="3.10.20.310">
    <property type="entry name" value="membrane protein fhac"/>
    <property type="match status" value="3"/>
</dbReference>
<feature type="signal peptide" evidence="6">
    <location>
        <begin position="1"/>
        <end position="20"/>
    </location>
</feature>
<feature type="chain" id="PRO_5045810884" evidence="6">
    <location>
        <begin position="21"/>
        <end position="897"/>
    </location>
</feature>
<comment type="subcellular location">
    <subcellularLocation>
        <location evidence="1">Membrane</location>
    </subcellularLocation>
</comment>
<protein>
    <submittedName>
        <fullName evidence="8">Outer membrane protein assembly factor</fullName>
    </submittedName>
</protein>
<evidence type="ECO:0000256" key="5">
    <source>
        <dbReference type="ARBA" id="ARBA00023237"/>
    </source>
</evidence>
<dbReference type="PANTHER" id="PTHR12815">
    <property type="entry name" value="SORTING AND ASSEMBLY MACHINERY SAMM50 PROTEIN FAMILY MEMBER"/>
    <property type="match status" value="1"/>
</dbReference>
<keyword evidence="5" id="KW-0998">Cell outer membrane</keyword>
<organism evidence="8 9">
    <name type="scientific">Deinococcus lacus</name>
    <dbReference type="NCBI Taxonomy" id="392561"/>
    <lineage>
        <taxon>Bacteria</taxon>
        <taxon>Thermotogati</taxon>
        <taxon>Deinococcota</taxon>
        <taxon>Deinococci</taxon>
        <taxon>Deinococcales</taxon>
        <taxon>Deinococcaceae</taxon>
        <taxon>Deinococcus</taxon>
    </lineage>
</organism>
<dbReference type="InterPro" id="IPR010827">
    <property type="entry name" value="BamA/TamA_POTRA"/>
</dbReference>
<dbReference type="Pfam" id="PF08479">
    <property type="entry name" value="POTRA_2"/>
    <property type="match status" value="1"/>
</dbReference>
<keyword evidence="2" id="KW-0812">Transmembrane</keyword>
<dbReference type="Proteomes" id="UP001596297">
    <property type="component" value="Unassembled WGS sequence"/>
</dbReference>
<gene>
    <name evidence="8" type="ORF">ACFP81_01420</name>
</gene>